<keyword evidence="2" id="KW-1185">Reference proteome</keyword>
<protein>
    <submittedName>
        <fullName evidence="1">Putative inner membrane protein</fullName>
    </submittedName>
</protein>
<sequence length="198" mass="23578">MLKYTSTLKSMPFLYLELKKAATLKLQGFNDIDIKRKAIEDNIFLVNTDSRKKEIASKILKRLKVLDEFLLDKIVNGNLETSKQVALYSILKTDRLFFDFMIEVYREKYLLKDFIITDKDFSIFFQRKAEQSKQIASWKDYTFYKLKQVYKRILNEAGFIKKHKKDIEITPPIMEKEIIDYLKEKGEQIYLEAMIGEI</sequence>
<dbReference type="InterPro" id="IPR023137">
    <property type="entry name" value="BrxA_sf"/>
</dbReference>
<name>A0A1M6MA61_9FIRM</name>
<organism evidence="1 2">
    <name type="scientific">Caminicella sporogenes DSM 14501</name>
    <dbReference type="NCBI Taxonomy" id="1121266"/>
    <lineage>
        <taxon>Bacteria</taxon>
        <taxon>Bacillati</taxon>
        <taxon>Bacillota</taxon>
        <taxon>Clostridia</taxon>
        <taxon>Peptostreptococcales</taxon>
        <taxon>Caminicellaceae</taxon>
        <taxon>Caminicella</taxon>
    </lineage>
</organism>
<dbReference type="EMBL" id="FRAJ01000004">
    <property type="protein sequence ID" value="SHJ80356.1"/>
    <property type="molecule type" value="Genomic_DNA"/>
</dbReference>
<proteinExistence type="predicted"/>
<gene>
    <name evidence="1" type="ORF">SAMN02745883_00451</name>
</gene>
<dbReference type="InterPro" id="IPR014948">
    <property type="entry name" value="BrxA"/>
</dbReference>
<dbReference type="Gene3D" id="1.10.3540.10">
    <property type="entry name" value="uncharacterized protein from magnetospirillum magneticum domain"/>
    <property type="match status" value="1"/>
</dbReference>
<accession>A0A1M6MA61</accession>
<dbReference type="AlphaFoldDB" id="A0A1M6MA61"/>
<evidence type="ECO:0000313" key="2">
    <source>
        <dbReference type="Proteomes" id="UP000184082"/>
    </source>
</evidence>
<evidence type="ECO:0000313" key="1">
    <source>
        <dbReference type="EMBL" id="SHJ80356.1"/>
    </source>
</evidence>
<dbReference type="STRING" id="1121266.SAMN02745883_00451"/>
<dbReference type="Proteomes" id="UP000184082">
    <property type="component" value="Unassembled WGS sequence"/>
</dbReference>
<dbReference type="Pfam" id="PF08849">
    <property type="entry name" value="BrxA"/>
    <property type="match status" value="1"/>
</dbReference>
<dbReference type="RefSeq" id="WP_072965768.1">
    <property type="nucleotide sequence ID" value="NZ_FRAJ01000004.1"/>
</dbReference>
<reference evidence="1 2" key="1">
    <citation type="submission" date="2016-11" db="EMBL/GenBank/DDBJ databases">
        <authorList>
            <person name="Jaros S."/>
            <person name="Januszkiewicz K."/>
            <person name="Wedrychowicz H."/>
        </authorList>
    </citation>
    <scope>NUCLEOTIDE SEQUENCE [LARGE SCALE GENOMIC DNA]</scope>
    <source>
        <strain evidence="1 2">DSM 14501</strain>
    </source>
</reference>